<evidence type="ECO:0000313" key="2">
    <source>
        <dbReference type="Proteomes" id="UP000320672"/>
    </source>
</evidence>
<dbReference type="OrthoDB" id="266664at2"/>
<reference evidence="1 2" key="1">
    <citation type="submission" date="2019-02" db="EMBL/GenBank/DDBJ databases">
        <title>Deep-cultivation of Planctomycetes and their phenomic and genomic characterization uncovers novel biology.</title>
        <authorList>
            <person name="Wiegand S."/>
            <person name="Jogler M."/>
            <person name="Boedeker C."/>
            <person name="Pinto D."/>
            <person name="Vollmers J."/>
            <person name="Rivas-Marin E."/>
            <person name="Kohn T."/>
            <person name="Peeters S.H."/>
            <person name="Heuer A."/>
            <person name="Rast P."/>
            <person name="Oberbeckmann S."/>
            <person name="Bunk B."/>
            <person name="Jeske O."/>
            <person name="Meyerdierks A."/>
            <person name="Storesund J.E."/>
            <person name="Kallscheuer N."/>
            <person name="Luecker S."/>
            <person name="Lage O.M."/>
            <person name="Pohl T."/>
            <person name="Merkel B.J."/>
            <person name="Hornburger P."/>
            <person name="Mueller R.-W."/>
            <person name="Bruemmer F."/>
            <person name="Labrenz M."/>
            <person name="Spormann A.M."/>
            <person name="Op den Camp H."/>
            <person name="Overmann J."/>
            <person name="Amann R."/>
            <person name="Jetten M.S.M."/>
            <person name="Mascher T."/>
            <person name="Medema M.H."/>
            <person name="Devos D.P."/>
            <person name="Kaster A.-K."/>
            <person name="Ovreas L."/>
            <person name="Rohde M."/>
            <person name="Galperin M.Y."/>
            <person name="Jogler C."/>
        </authorList>
    </citation>
    <scope>NUCLEOTIDE SEQUENCE [LARGE SCALE GENOMIC DNA]</scope>
    <source>
        <strain evidence="1 2">FF011L</strain>
    </source>
</reference>
<accession>A0A517MIE1</accession>
<dbReference type="EMBL" id="CP036262">
    <property type="protein sequence ID" value="QDS94656.1"/>
    <property type="molecule type" value="Genomic_DNA"/>
</dbReference>
<dbReference type="Proteomes" id="UP000320672">
    <property type="component" value="Chromosome"/>
</dbReference>
<proteinExistence type="predicted"/>
<sequence>MAWRPERLVKAGELDNSTLGWTIGWLELEGIDQRLQLKLAGNCHPDLAGWKFRINRIEPELPEPDTSPDNPDISLDQSGHVGDITADQMVKHHEMSDSELVRRLVAGEKPPFTWRKCLYLEWFSNANGRIVIQSTRLEVERIGERAFELTEDEWKEQVQQNANELGHSMVQLTDALQEREDEDEDDA</sequence>
<dbReference type="RefSeq" id="WP_145352651.1">
    <property type="nucleotide sequence ID" value="NZ_CP036262.1"/>
</dbReference>
<protein>
    <submittedName>
        <fullName evidence="1">Uncharacterized protein</fullName>
    </submittedName>
</protein>
<dbReference type="KEGG" id="rml:FF011L_34360"/>
<name>A0A517MIE1_9BACT</name>
<keyword evidence="2" id="KW-1185">Reference proteome</keyword>
<gene>
    <name evidence="1" type="ORF">FF011L_34360</name>
</gene>
<evidence type="ECO:0000313" key="1">
    <source>
        <dbReference type="EMBL" id="QDS94656.1"/>
    </source>
</evidence>
<dbReference type="AlphaFoldDB" id="A0A517MIE1"/>
<organism evidence="1 2">
    <name type="scientific">Roseimaritima multifibrata</name>
    <dbReference type="NCBI Taxonomy" id="1930274"/>
    <lineage>
        <taxon>Bacteria</taxon>
        <taxon>Pseudomonadati</taxon>
        <taxon>Planctomycetota</taxon>
        <taxon>Planctomycetia</taxon>
        <taxon>Pirellulales</taxon>
        <taxon>Pirellulaceae</taxon>
        <taxon>Roseimaritima</taxon>
    </lineage>
</organism>